<evidence type="ECO:0000313" key="1">
    <source>
        <dbReference type="EMBL" id="AGT44121.1"/>
    </source>
</evidence>
<organism evidence="1 2">
    <name type="scientific">Treponema pedis str. T A4</name>
    <dbReference type="NCBI Taxonomy" id="1291379"/>
    <lineage>
        <taxon>Bacteria</taxon>
        <taxon>Pseudomonadati</taxon>
        <taxon>Spirochaetota</taxon>
        <taxon>Spirochaetia</taxon>
        <taxon>Spirochaetales</taxon>
        <taxon>Treponemataceae</taxon>
        <taxon>Treponema</taxon>
    </lineage>
</organism>
<sequence length="39" mass="4733">MGPGITDTFRIPIQIDVYDDEYLYVLDMIDKYKVFEMER</sequence>
<dbReference type="AlphaFoldDB" id="S6A463"/>
<reference evidence="1 2" key="1">
    <citation type="journal article" date="2013" name="PLoS ONE">
        <title>Genome-Wide Relatedness of Treponema pedis, from Gingiva and Necrotic Skin Lesions of Pigs, with the Human Oral Pathogen Treponema denticola.</title>
        <authorList>
            <person name="Svartstrom O."/>
            <person name="Mushtaq M."/>
            <person name="Pringle M."/>
            <person name="Segerman B."/>
        </authorList>
    </citation>
    <scope>NUCLEOTIDE SEQUENCE [LARGE SCALE GENOMIC DNA]</scope>
    <source>
        <strain evidence="1">T A4</strain>
    </source>
</reference>
<dbReference type="HOGENOM" id="CLU_3318690_0_0_12"/>
<name>S6A463_9SPIR</name>
<dbReference type="KEGG" id="tped:TPE_1639"/>
<keyword evidence="2" id="KW-1185">Reference proteome</keyword>
<proteinExistence type="predicted"/>
<dbReference type="EMBL" id="CP004120">
    <property type="protein sequence ID" value="AGT44121.1"/>
    <property type="molecule type" value="Genomic_DNA"/>
</dbReference>
<evidence type="ECO:0000313" key="2">
    <source>
        <dbReference type="Proteomes" id="UP000015620"/>
    </source>
</evidence>
<dbReference type="PATRIC" id="fig|1291379.3.peg.1618"/>
<gene>
    <name evidence="1" type="ORF">TPE_1639</name>
</gene>
<dbReference type="Proteomes" id="UP000015620">
    <property type="component" value="Chromosome"/>
</dbReference>
<protein>
    <submittedName>
        <fullName evidence="1">Uncharacterized protein</fullName>
    </submittedName>
</protein>
<dbReference type="STRING" id="1291379.TPE_1639"/>
<accession>S6A463</accession>